<dbReference type="CDD" id="cd01087">
    <property type="entry name" value="Prolidase"/>
    <property type="match status" value="1"/>
</dbReference>
<gene>
    <name evidence="17" type="ORF">H103_08122</name>
</gene>
<evidence type="ECO:0000313" key="17">
    <source>
        <dbReference type="EMBL" id="EZF48198.1"/>
    </source>
</evidence>
<dbReference type="EMBL" id="KK207932">
    <property type="protein sequence ID" value="EZF48198.1"/>
    <property type="molecule type" value="Genomic_DNA"/>
</dbReference>
<keyword evidence="10" id="KW-0482">Metalloprotease</keyword>
<dbReference type="InterPro" id="IPR000994">
    <property type="entry name" value="Pept_M24"/>
</dbReference>
<proteinExistence type="inferred from homology"/>
<feature type="domain" description="Aminopeptidase P N-terminal" evidence="16">
    <location>
        <begin position="8"/>
        <end position="139"/>
    </location>
</feature>
<keyword evidence="8" id="KW-0479">Metal-binding</keyword>
<dbReference type="GO" id="GO:0070006">
    <property type="term" value="F:metalloaminopeptidase activity"/>
    <property type="evidence" value="ECO:0007669"/>
    <property type="project" value="InterPro"/>
</dbReference>
<evidence type="ECO:0000256" key="10">
    <source>
        <dbReference type="ARBA" id="ARBA00023049"/>
    </source>
</evidence>
<dbReference type="InterPro" id="IPR007865">
    <property type="entry name" value="Aminopep_P_N"/>
</dbReference>
<name>A0A022VR31_TRIRU</name>
<dbReference type="SUPFAM" id="SSF53092">
    <property type="entry name" value="Creatinase/prolidase N-terminal domain"/>
    <property type="match status" value="1"/>
</dbReference>
<evidence type="ECO:0000256" key="12">
    <source>
        <dbReference type="ARBA" id="ARBA00030849"/>
    </source>
</evidence>
<evidence type="ECO:0000256" key="5">
    <source>
        <dbReference type="ARBA" id="ARBA00012574"/>
    </source>
</evidence>
<evidence type="ECO:0000256" key="3">
    <source>
        <dbReference type="ARBA" id="ARBA00002443"/>
    </source>
</evidence>
<keyword evidence="9" id="KW-0378">Hydrolase</keyword>
<evidence type="ECO:0000256" key="14">
    <source>
        <dbReference type="ARBA" id="ARBA00039164"/>
    </source>
</evidence>
<dbReference type="SUPFAM" id="SSF55920">
    <property type="entry name" value="Creatinase/aminopeptidase"/>
    <property type="match status" value="1"/>
</dbReference>
<evidence type="ECO:0000256" key="11">
    <source>
        <dbReference type="ARBA" id="ARBA00023211"/>
    </source>
</evidence>
<dbReference type="FunFam" id="3.90.230.10:FF:000002">
    <property type="entry name" value="Xaa-Pro aminopeptidase 3"/>
    <property type="match status" value="1"/>
</dbReference>
<dbReference type="Gene3D" id="3.90.230.10">
    <property type="entry name" value="Creatinase/methionine aminopeptidase superfamily"/>
    <property type="match status" value="1"/>
</dbReference>
<dbReference type="InterPro" id="IPR029149">
    <property type="entry name" value="Creatin/AminoP/Spt16_N"/>
</dbReference>
<evidence type="ECO:0000256" key="2">
    <source>
        <dbReference type="ARBA" id="ARBA00001936"/>
    </source>
</evidence>
<accession>A0A022VR31</accession>
<dbReference type="PANTHER" id="PTHR43226:SF1">
    <property type="entry name" value="XAA-PRO DIPEPTIDASE"/>
    <property type="match status" value="1"/>
</dbReference>
<comment type="function">
    <text evidence="3">Catalyzes the removal of a penultimate prolyl residue from the N-termini of peptides.</text>
</comment>
<dbReference type="HOGENOM" id="CLU_017266_1_2_1"/>
<evidence type="ECO:0000259" key="16">
    <source>
        <dbReference type="SMART" id="SM01011"/>
    </source>
</evidence>
<dbReference type="GO" id="GO:0030145">
    <property type="term" value="F:manganese ion binding"/>
    <property type="evidence" value="ECO:0007669"/>
    <property type="project" value="InterPro"/>
</dbReference>
<evidence type="ECO:0000256" key="1">
    <source>
        <dbReference type="ARBA" id="ARBA00001424"/>
    </source>
</evidence>
<evidence type="ECO:0000256" key="7">
    <source>
        <dbReference type="ARBA" id="ARBA00022670"/>
    </source>
</evidence>
<dbReference type="Proteomes" id="UP000023758">
    <property type="component" value="Unassembled WGS sequence"/>
</dbReference>
<dbReference type="InterPro" id="IPR036005">
    <property type="entry name" value="Creatinase/aminopeptidase-like"/>
</dbReference>
<dbReference type="PANTHER" id="PTHR43226">
    <property type="entry name" value="XAA-PRO AMINOPEPTIDASE 3"/>
    <property type="match status" value="1"/>
</dbReference>
<evidence type="ECO:0000256" key="15">
    <source>
        <dbReference type="ARBA" id="ARBA00039424"/>
    </source>
</evidence>
<protein>
    <recommendedName>
        <fullName evidence="15">Probable Xaa-Pro aminopeptidase PEPP</fullName>
        <ecNumber evidence="5">3.4.11.9</ecNumber>
    </recommendedName>
    <alternativeName>
        <fullName evidence="12">Aminoacylproline aminopeptidase</fullName>
    </alternativeName>
    <alternativeName>
        <fullName evidence="14">Probable Xaa-Pro aminopeptidase pepP</fullName>
    </alternativeName>
    <alternativeName>
        <fullName evidence="13">Prolidase</fullName>
    </alternativeName>
</protein>
<sequence length="461" mass="51196">MDIHVDKYPAKSHARRVAEKLKAAGHGSTGIIFVEGQKEHIIDDSDEPFHFRQRRNFLYLSGCLEAECSVAYNIEKDELTLFIPPVDPASVMWSGLPLEPAEALKQFDVDAVLLTTEINNYLAKCGGEKVFTIADRVCPEVSFSSFKHNDTDALKLAIESCRIVKDEYEIGLLRRANEVSSQAHIEVMKAATKSKNERELYATLNYVCMSNGCSDQSYHPILACGPNAATLHYTKNNGDLTNPATGIKDQLVLIDAGCQYKAYCADITRAFPLSGKFTTEGRQIYDIALEMQKVAFGMIKPNVLFDDMHAAVHRVAIKGLLKIGILTGSEDEIFDKGISTAFFPHGLGHHLGMDTHDVGGNPNPADPNRMFKYLRLRGTVPEGSVITIEPGVYFCRYIIEPFLTNPETSKYINSEVLDKYWAVGGVRIEDNVVVRANGFENLTTVPKEPEEVERIVQEGAK</sequence>
<evidence type="ECO:0000256" key="13">
    <source>
        <dbReference type="ARBA" id="ARBA00032413"/>
    </source>
</evidence>
<evidence type="ECO:0000256" key="4">
    <source>
        <dbReference type="ARBA" id="ARBA00008766"/>
    </source>
</evidence>
<dbReference type="GO" id="GO:0006508">
    <property type="term" value="P:proteolysis"/>
    <property type="evidence" value="ECO:0007669"/>
    <property type="project" value="UniProtKB-KW"/>
</dbReference>
<reference evidence="17" key="1">
    <citation type="submission" date="2014-02" db="EMBL/GenBank/DDBJ databases">
        <title>The Genome Sequence of Trichophyton rubrum (morphotype fischeri) CBS 288.86.</title>
        <authorList>
            <consortium name="The Broad Institute Genomics Platform"/>
            <person name="Cuomo C.A."/>
            <person name="White T.C."/>
            <person name="Graser Y."/>
            <person name="Martinez-Rossi N."/>
            <person name="Heitman J."/>
            <person name="Young S.K."/>
            <person name="Zeng Q."/>
            <person name="Gargeya S."/>
            <person name="Abouelleil A."/>
            <person name="Alvarado L."/>
            <person name="Chapman S.B."/>
            <person name="Gainer-Dewar J."/>
            <person name="Goldberg J."/>
            <person name="Griggs A."/>
            <person name="Gujja S."/>
            <person name="Hansen M."/>
            <person name="Howarth C."/>
            <person name="Imamovic A."/>
            <person name="Larimer J."/>
            <person name="Martinez D."/>
            <person name="Murphy C."/>
            <person name="Pearson M.D."/>
            <person name="Persinoti G."/>
            <person name="Poon T."/>
            <person name="Priest M."/>
            <person name="Roberts A.D."/>
            <person name="Saif S."/>
            <person name="Shea T.D."/>
            <person name="Sykes S.N."/>
            <person name="Wortman J."/>
            <person name="Nusbaum C."/>
            <person name="Birren B."/>
        </authorList>
    </citation>
    <scope>NUCLEOTIDE SEQUENCE [LARGE SCALE GENOMIC DNA]</scope>
    <source>
        <strain evidence="17">CBS 288.86</strain>
    </source>
</reference>
<keyword evidence="7" id="KW-0645">Protease</keyword>
<dbReference type="SMART" id="SM01011">
    <property type="entry name" value="AMP_N"/>
    <property type="match status" value="1"/>
</dbReference>
<evidence type="ECO:0000256" key="9">
    <source>
        <dbReference type="ARBA" id="ARBA00022801"/>
    </source>
</evidence>
<dbReference type="InterPro" id="IPR052433">
    <property type="entry name" value="X-Pro_dipept-like"/>
</dbReference>
<dbReference type="Gene3D" id="3.40.350.10">
    <property type="entry name" value="Creatinase/prolidase N-terminal domain"/>
    <property type="match status" value="1"/>
</dbReference>
<dbReference type="AlphaFoldDB" id="A0A022VR31"/>
<dbReference type="Pfam" id="PF05195">
    <property type="entry name" value="AMP_N"/>
    <property type="match status" value="1"/>
</dbReference>
<evidence type="ECO:0000256" key="8">
    <source>
        <dbReference type="ARBA" id="ARBA00022723"/>
    </source>
</evidence>
<keyword evidence="11" id="KW-0464">Manganese</keyword>
<evidence type="ECO:0000256" key="6">
    <source>
        <dbReference type="ARBA" id="ARBA00022438"/>
    </source>
</evidence>
<comment type="similarity">
    <text evidence="4">Belongs to the peptidase M24B family.</text>
</comment>
<organism evidence="17">
    <name type="scientific">Trichophyton rubrum CBS 288.86</name>
    <dbReference type="NCBI Taxonomy" id="1215330"/>
    <lineage>
        <taxon>Eukaryota</taxon>
        <taxon>Fungi</taxon>
        <taxon>Dikarya</taxon>
        <taxon>Ascomycota</taxon>
        <taxon>Pezizomycotina</taxon>
        <taxon>Eurotiomycetes</taxon>
        <taxon>Eurotiomycetidae</taxon>
        <taxon>Onygenales</taxon>
        <taxon>Arthrodermataceae</taxon>
        <taxon>Trichophyton</taxon>
    </lineage>
</organism>
<comment type="cofactor">
    <cofactor evidence="2">
        <name>Mn(2+)</name>
        <dbReference type="ChEBI" id="CHEBI:29035"/>
    </cofactor>
</comment>
<dbReference type="Pfam" id="PF00557">
    <property type="entry name" value="Peptidase_M24"/>
    <property type="match status" value="1"/>
</dbReference>
<keyword evidence="6" id="KW-0031">Aminopeptidase</keyword>
<dbReference type="EC" id="3.4.11.9" evidence="5"/>
<comment type="catalytic activity">
    <reaction evidence="1">
        <text>Release of any N-terminal amino acid, including proline, that is linked to proline, even from a dipeptide or tripeptide.</text>
        <dbReference type="EC" id="3.4.11.9"/>
    </reaction>
</comment>
<dbReference type="OrthoDB" id="10261878at2759"/>